<evidence type="ECO:0000259" key="1">
    <source>
        <dbReference type="Pfam" id="PF25568"/>
    </source>
</evidence>
<dbReference type="OrthoDB" id="1305024at2759"/>
<reference evidence="2" key="1">
    <citation type="submission" date="2020-03" db="EMBL/GenBank/DDBJ databases">
        <title>A high-quality chromosome-level genome assembly of a woody plant with both climbing and erect habits, Rhamnella rubrinervis.</title>
        <authorList>
            <person name="Lu Z."/>
            <person name="Yang Y."/>
            <person name="Zhu X."/>
            <person name="Sun Y."/>
        </authorList>
    </citation>
    <scope>NUCLEOTIDE SEQUENCE</scope>
    <source>
        <strain evidence="2">BYM</strain>
        <tissue evidence="2">Leaf</tissue>
    </source>
</reference>
<dbReference type="Pfam" id="PF25568">
    <property type="entry name" value="AAA_lid_At3g28540"/>
    <property type="match status" value="1"/>
</dbReference>
<dbReference type="InterPro" id="IPR050747">
    <property type="entry name" value="Mitochondrial_chaperone_BCS1"/>
</dbReference>
<dbReference type="PANTHER" id="PTHR23070">
    <property type="entry name" value="BCS1 AAA-TYPE ATPASE"/>
    <property type="match status" value="1"/>
</dbReference>
<evidence type="ECO:0000313" key="3">
    <source>
        <dbReference type="Proteomes" id="UP000796880"/>
    </source>
</evidence>
<evidence type="ECO:0000313" key="2">
    <source>
        <dbReference type="EMBL" id="KAF3440702.1"/>
    </source>
</evidence>
<dbReference type="EMBL" id="VOIH02000008">
    <property type="protein sequence ID" value="KAF3440702.1"/>
    <property type="molecule type" value="Genomic_DNA"/>
</dbReference>
<proteinExistence type="predicted"/>
<dbReference type="Proteomes" id="UP000796880">
    <property type="component" value="Unassembled WGS sequence"/>
</dbReference>
<protein>
    <recommendedName>
        <fullName evidence="1">AAA+ ATPase At3g28540-like C-terminal domain-containing protein</fullName>
    </recommendedName>
</protein>
<organism evidence="2 3">
    <name type="scientific">Rhamnella rubrinervis</name>
    <dbReference type="NCBI Taxonomy" id="2594499"/>
    <lineage>
        <taxon>Eukaryota</taxon>
        <taxon>Viridiplantae</taxon>
        <taxon>Streptophyta</taxon>
        <taxon>Embryophyta</taxon>
        <taxon>Tracheophyta</taxon>
        <taxon>Spermatophyta</taxon>
        <taxon>Magnoliopsida</taxon>
        <taxon>eudicotyledons</taxon>
        <taxon>Gunneridae</taxon>
        <taxon>Pentapetalae</taxon>
        <taxon>rosids</taxon>
        <taxon>fabids</taxon>
        <taxon>Rosales</taxon>
        <taxon>Rhamnaceae</taxon>
        <taxon>rhamnoid group</taxon>
        <taxon>Rhamneae</taxon>
        <taxon>Rhamnella</taxon>
    </lineage>
</organism>
<comment type="caution">
    <text evidence="2">The sequence shown here is derived from an EMBL/GenBank/DDBJ whole genome shotgun (WGS) entry which is preliminary data.</text>
</comment>
<dbReference type="Gene3D" id="6.10.280.40">
    <property type="match status" value="1"/>
</dbReference>
<keyword evidence="3" id="KW-1185">Reference proteome</keyword>
<accession>A0A8K0E002</accession>
<dbReference type="InterPro" id="IPR058017">
    <property type="entry name" value="At3g28540-like_C"/>
</dbReference>
<sequence length="134" mass="15517">MSRPDRMDVHVHMSNCTPCVFKLQGFNYLGIKNYNLFEEVKQQLQVTDVTPAEMAQQLITLQSGARVVGLPTNHPDTTVQGLIESLNCTRRKMRKPTPKRTKKLNHKLYIVTKMKGALSDDMVISEMFKRMWRH</sequence>
<dbReference type="AlphaFoldDB" id="A0A8K0E002"/>
<gene>
    <name evidence="2" type="ORF">FNV43_RR18988</name>
</gene>
<feature type="domain" description="AAA+ ATPase At3g28540-like C-terminal" evidence="1">
    <location>
        <begin position="16"/>
        <end position="87"/>
    </location>
</feature>
<name>A0A8K0E002_9ROSA</name>